<sequence>MSEEEFQAHGMRPAARAYRCALWAAESLAGRLRLTLMLCEEIMLLSQQVSYLNHSLPEWELPNLEVESMSEALDAGLDLCNRMELLKTYIRDLSPDVIPWRARNPDEVWSQSEREPEQMILASASLQD</sequence>
<keyword evidence="2" id="KW-1185">Reference proteome</keyword>
<gene>
    <name evidence="1" type="ORF">GCM10007047_32470</name>
</gene>
<evidence type="ECO:0000313" key="1">
    <source>
        <dbReference type="EMBL" id="GHC12605.1"/>
    </source>
</evidence>
<reference evidence="1" key="1">
    <citation type="journal article" date="2014" name="Int. J. Syst. Evol. Microbiol.">
        <title>Complete genome sequence of Corynebacterium casei LMG S-19264T (=DSM 44701T), isolated from a smear-ripened cheese.</title>
        <authorList>
            <consortium name="US DOE Joint Genome Institute (JGI-PGF)"/>
            <person name="Walter F."/>
            <person name="Albersmeier A."/>
            <person name="Kalinowski J."/>
            <person name="Ruckert C."/>
        </authorList>
    </citation>
    <scope>NUCLEOTIDE SEQUENCE</scope>
    <source>
        <strain evidence="1">KCTC 12870</strain>
    </source>
</reference>
<accession>A0A8J3DIQ7</accession>
<name>A0A8J3DIQ7_9BACT</name>
<proteinExistence type="predicted"/>
<dbReference type="AlphaFoldDB" id="A0A8J3DIQ7"/>
<reference evidence="1" key="2">
    <citation type="submission" date="2020-09" db="EMBL/GenBank/DDBJ databases">
        <authorList>
            <person name="Sun Q."/>
            <person name="Kim S."/>
        </authorList>
    </citation>
    <scope>NUCLEOTIDE SEQUENCE</scope>
    <source>
        <strain evidence="1">KCTC 12870</strain>
    </source>
</reference>
<organism evidence="1 2">
    <name type="scientific">Cerasicoccus arenae</name>
    <dbReference type="NCBI Taxonomy" id="424488"/>
    <lineage>
        <taxon>Bacteria</taxon>
        <taxon>Pseudomonadati</taxon>
        <taxon>Verrucomicrobiota</taxon>
        <taxon>Opitutia</taxon>
        <taxon>Puniceicoccales</taxon>
        <taxon>Cerasicoccaceae</taxon>
        <taxon>Cerasicoccus</taxon>
    </lineage>
</organism>
<evidence type="ECO:0000313" key="2">
    <source>
        <dbReference type="Proteomes" id="UP000642829"/>
    </source>
</evidence>
<comment type="caution">
    <text evidence="1">The sequence shown here is derived from an EMBL/GenBank/DDBJ whole genome shotgun (WGS) entry which is preliminary data.</text>
</comment>
<dbReference type="Proteomes" id="UP000642829">
    <property type="component" value="Unassembled WGS sequence"/>
</dbReference>
<protein>
    <submittedName>
        <fullName evidence="1">Uncharacterized protein</fullName>
    </submittedName>
</protein>
<dbReference type="EMBL" id="BMXG01000029">
    <property type="protein sequence ID" value="GHC12605.1"/>
    <property type="molecule type" value="Genomic_DNA"/>
</dbReference>
<dbReference type="RefSeq" id="WP_189517220.1">
    <property type="nucleotide sequence ID" value="NZ_BMXG01000029.1"/>
</dbReference>